<reference evidence="3" key="5">
    <citation type="submission" date="2015-06" db="UniProtKB">
        <authorList>
            <consortium name="EnsemblFungi"/>
        </authorList>
    </citation>
    <scope>IDENTIFICATION</scope>
    <source>
        <strain evidence="3">ATCC 64411</strain>
    </source>
</reference>
<evidence type="ECO:0000313" key="4">
    <source>
        <dbReference type="Proteomes" id="UP000011715"/>
    </source>
</evidence>
<organism evidence="3 4">
    <name type="scientific">Magnaporthiopsis poae (strain ATCC 64411 / 73-15)</name>
    <name type="common">Kentucky bluegrass fungus</name>
    <name type="synonym">Magnaporthe poae</name>
    <dbReference type="NCBI Taxonomy" id="644358"/>
    <lineage>
        <taxon>Eukaryota</taxon>
        <taxon>Fungi</taxon>
        <taxon>Dikarya</taxon>
        <taxon>Ascomycota</taxon>
        <taxon>Pezizomycotina</taxon>
        <taxon>Sordariomycetes</taxon>
        <taxon>Sordariomycetidae</taxon>
        <taxon>Magnaporthales</taxon>
        <taxon>Magnaporthaceae</taxon>
        <taxon>Magnaporthiopsis</taxon>
    </lineage>
</organism>
<dbReference type="AlphaFoldDB" id="A0A0C4E890"/>
<evidence type="ECO:0000313" key="2">
    <source>
        <dbReference type="EMBL" id="KLU89818.1"/>
    </source>
</evidence>
<reference evidence="2" key="3">
    <citation type="submission" date="2011-03" db="EMBL/GenBank/DDBJ databases">
        <title>Annotation of Magnaporthe poae ATCC 64411.</title>
        <authorList>
            <person name="Ma L.-J."/>
            <person name="Dead R."/>
            <person name="Young S.K."/>
            <person name="Zeng Q."/>
            <person name="Gargeya S."/>
            <person name="Fitzgerald M."/>
            <person name="Haas B."/>
            <person name="Abouelleil A."/>
            <person name="Alvarado L."/>
            <person name="Arachchi H.M."/>
            <person name="Berlin A."/>
            <person name="Brown A."/>
            <person name="Chapman S.B."/>
            <person name="Chen Z."/>
            <person name="Dunbar C."/>
            <person name="Freedman E."/>
            <person name="Gearin G."/>
            <person name="Gellesch M."/>
            <person name="Goldberg J."/>
            <person name="Griggs A."/>
            <person name="Gujja S."/>
            <person name="Heiman D."/>
            <person name="Howarth C."/>
            <person name="Larson L."/>
            <person name="Lui A."/>
            <person name="MacDonald P.J.P."/>
            <person name="Mehta T."/>
            <person name="Montmayeur A."/>
            <person name="Murphy C."/>
            <person name="Neiman D."/>
            <person name="Pearson M."/>
            <person name="Priest M."/>
            <person name="Roberts A."/>
            <person name="Saif S."/>
            <person name="Shea T."/>
            <person name="Shenoy N."/>
            <person name="Sisk P."/>
            <person name="Stolte C."/>
            <person name="Sykes S."/>
            <person name="Yandava C."/>
            <person name="Wortman J."/>
            <person name="Nusbaum C."/>
            <person name="Birren B."/>
        </authorList>
    </citation>
    <scope>NUCLEOTIDE SEQUENCE</scope>
    <source>
        <strain evidence="2">ATCC 64411</strain>
    </source>
</reference>
<feature type="region of interest" description="Disordered" evidence="1">
    <location>
        <begin position="70"/>
        <end position="124"/>
    </location>
</feature>
<dbReference type="EnsemblFungi" id="MAPG_08787T0">
    <property type="protein sequence ID" value="MAPG_08787T0"/>
    <property type="gene ID" value="MAPG_08787"/>
</dbReference>
<feature type="compositionally biased region" description="Polar residues" evidence="1">
    <location>
        <begin position="109"/>
        <end position="120"/>
    </location>
</feature>
<dbReference type="Proteomes" id="UP000011715">
    <property type="component" value="Unassembled WGS sequence"/>
</dbReference>
<proteinExistence type="predicted"/>
<evidence type="ECO:0000256" key="1">
    <source>
        <dbReference type="SAM" id="MobiDB-lite"/>
    </source>
</evidence>
<dbReference type="VEuPathDB" id="FungiDB:MAPG_08787"/>
<accession>A0A0C4E890</accession>
<reference evidence="2" key="2">
    <citation type="submission" date="2010-05" db="EMBL/GenBank/DDBJ databases">
        <title>The Genome Sequence of Magnaporthe poae strain ATCC 64411.</title>
        <authorList>
            <consortium name="The Broad Institute Genome Sequencing Platform"/>
            <consortium name="Broad Institute Genome Sequencing Center for Infectious Disease"/>
            <person name="Ma L.-J."/>
            <person name="Dead R."/>
            <person name="Young S."/>
            <person name="Zeng Q."/>
            <person name="Koehrsen M."/>
            <person name="Alvarado L."/>
            <person name="Berlin A."/>
            <person name="Chapman S.B."/>
            <person name="Chen Z."/>
            <person name="Freedman E."/>
            <person name="Gellesch M."/>
            <person name="Goldberg J."/>
            <person name="Griggs A."/>
            <person name="Gujja S."/>
            <person name="Heilman E.R."/>
            <person name="Heiman D."/>
            <person name="Hepburn T."/>
            <person name="Howarth C."/>
            <person name="Jen D."/>
            <person name="Larson L."/>
            <person name="Mehta T."/>
            <person name="Neiman D."/>
            <person name="Pearson M."/>
            <person name="Roberts A."/>
            <person name="Saif S."/>
            <person name="Shea T."/>
            <person name="Shenoy N."/>
            <person name="Sisk P."/>
            <person name="Stolte C."/>
            <person name="Sykes S."/>
            <person name="Walk T."/>
            <person name="White J."/>
            <person name="Yandava C."/>
            <person name="Haas B."/>
            <person name="Nusbaum C."/>
            <person name="Birren B."/>
        </authorList>
    </citation>
    <scope>NUCLEOTIDE SEQUENCE</scope>
    <source>
        <strain evidence="2">ATCC 64411</strain>
    </source>
</reference>
<keyword evidence="4" id="KW-1185">Reference proteome</keyword>
<reference evidence="4" key="1">
    <citation type="submission" date="2010-05" db="EMBL/GenBank/DDBJ databases">
        <title>The genome sequence of Magnaporthe poae strain ATCC 64411.</title>
        <authorList>
            <person name="Ma L.-J."/>
            <person name="Dead R."/>
            <person name="Young S."/>
            <person name="Zeng Q."/>
            <person name="Koehrsen M."/>
            <person name="Alvarado L."/>
            <person name="Berlin A."/>
            <person name="Chapman S.B."/>
            <person name="Chen Z."/>
            <person name="Freedman E."/>
            <person name="Gellesch M."/>
            <person name="Goldberg J."/>
            <person name="Griggs A."/>
            <person name="Gujja S."/>
            <person name="Heilman E.R."/>
            <person name="Heiman D."/>
            <person name="Hepburn T."/>
            <person name="Howarth C."/>
            <person name="Jen D."/>
            <person name="Larson L."/>
            <person name="Mehta T."/>
            <person name="Neiman D."/>
            <person name="Pearson M."/>
            <person name="Roberts A."/>
            <person name="Saif S."/>
            <person name="Shea T."/>
            <person name="Shenoy N."/>
            <person name="Sisk P."/>
            <person name="Stolte C."/>
            <person name="Sykes S."/>
            <person name="Walk T."/>
            <person name="White J."/>
            <person name="Yandava C."/>
            <person name="Haas B."/>
            <person name="Nusbaum C."/>
            <person name="Birren B."/>
        </authorList>
    </citation>
    <scope>NUCLEOTIDE SEQUENCE [LARGE SCALE GENOMIC DNA]</scope>
    <source>
        <strain evidence="4">ATCC 64411 / 73-15</strain>
    </source>
</reference>
<reference evidence="3" key="4">
    <citation type="journal article" date="2015" name="G3 (Bethesda)">
        <title>Genome sequences of three phytopathogenic species of the Magnaporthaceae family of fungi.</title>
        <authorList>
            <person name="Okagaki L.H."/>
            <person name="Nunes C.C."/>
            <person name="Sailsbery J."/>
            <person name="Clay B."/>
            <person name="Brown D."/>
            <person name="John T."/>
            <person name="Oh Y."/>
            <person name="Young N."/>
            <person name="Fitzgerald M."/>
            <person name="Haas B.J."/>
            <person name="Zeng Q."/>
            <person name="Young S."/>
            <person name="Adiconis X."/>
            <person name="Fan L."/>
            <person name="Levin J.Z."/>
            <person name="Mitchell T.K."/>
            <person name="Okubara P.A."/>
            <person name="Farman M.L."/>
            <person name="Kohn L.M."/>
            <person name="Birren B."/>
            <person name="Ma L.-J."/>
            <person name="Dean R.A."/>
        </authorList>
    </citation>
    <scope>NUCLEOTIDE SEQUENCE</scope>
    <source>
        <strain evidence="3">ATCC 64411 / 73-15</strain>
    </source>
</reference>
<protein>
    <submittedName>
        <fullName evidence="2 3">Uncharacterized protein</fullName>
    </submittedName>
</protein>
<dbReference type="EMBL" id="ADBL01002140">
    <property type="status" value="NOT_ANNOTATED_CDS"/>
    <property type="molecule type" value="Genomic_DNA"/>
</dbReference>
<evidence type="ECO:0000313" key="3">
    <source>
        <dbReference type="EnsemblFungi" id="MAPG_08787T0"/>
    </source>
</evidence>
<name>A0A0C4E890_MAGP6</name>
<gene>
    <name evidence="2" type="ORF">MAPG_08787</name>
</gene>
<sequence length="324" mass="35270">MRLHQLTPRAEGFSGPKVRAVSATANDWWCPYFDAAPPRLGCWERPRLALVRPTVSGIFFVFRNGSTEALHPGSGRTSTATDVLALPRSPLPRSDAKSRQLPQSHACAPSTSEHPSQRGSLSHRDGLVRLVLPRRRHPPQGSNSRDACDPSVTVSTAVAWTSTNLPATTQAALTNTAVTFMAGGPRGGVFTAGITRRAWSVVVLTLDVADPSISLLGLAKFDPDFRGLAKPLFKLRVWDDPWKCSIIQQRQGSRRDQQSVAAQFSPIHLLRGMYSPRAIAKTTRSKTSNVQQEQNKQVLRIALLPDRLTAGVSQAHIGKPNVTA</sequence>
<dbReference type="EMBL" id="GL876973">
    <property type="protein sequence ID" value="KLU89818.1"/>
    <property type="molecule type" value="Genomic_DNA"/>
</dbReference>